<dbReference type="SUPFAM" id="SSF53335">
    <property type="entry name" value="S-adenosyl-L-methionine-dependent methyltransferases"/>
    <property type="match status" value="1"/>
</dbReference>
<evidence type="ECO:0000259" key="5">
    <source>
        <dbReference type="Pfam" id="PF08241"/>
    </source>
</evidence>
<dbReference type="InterPro" id="IPR029063">
    <property type="entry name" value="SAM-dependent_MTases_sf"/>
</dbReference>
<evidence type="ECO:0000256" key="1">
    <source>
        <dbReference type="ARBA" id="ARBA00010633"/>
    </source>
</evidence>
<keyword evidence="3" id="KW-0808">Transferase</keyword>
<evidence type="ECO:0000256" key="2">
    <source>
        <dbReference type="ARBA" id="ARBA00022603"/>
    </source>
</evidence>
<dbReference type="GeneID" id="20224562"/>
<evidence type="ECO:0000256" key="3">
    <source>
        <dbReference type="ARBA" id="ARBA00022679"/>
    </source>
</evidence>
<dbReference type="GO" id="GO:0016279">
    <property type="term" value="F:protein-lysine N-methyltransferase activity"/>
    <property type="evidence" value="ECO:0007669"/>
    <property type="project" value="InterPro"/>
</dbReference>
<dbReference type="InterPro" id="IPR026170">
    <property type="entry name" value="FAM173A/B"/>
</dbReference>
<organism evidence="7">
    <name type="scientific">Aureococcus anophagefferens</name>
    <name type="common">Harmful bloom alga</name>
    <dbReference type="NCBI Taxonomy" id="44056"/>
    <lineage>
        <taxon>Eukaryota</taxon>
        <taxon>Sar</taxon>
        <taxon>Stramenopiles</taxon>
        <taxon>Ochrophyta</taxon>
        <taxon>Pelagophyceae</taxon>
        <taxon>Pelagomonadales</taxon>
        <taxon>Pelagomonadaceae</taxon>
        <taxon>Aureococcus</taxon>
    </lineage>
</organism>
<protein>
    <recommendedName>
        <fullName evidence="5">Methyltransferase type 11 domain-containing protein</fullName>
    </recommendedName>
</protein>
<feature type="domain" description="Methyltransferase type 11" evidence="5">
    <location>
        <begin position="115"/>
        <end position="170"/>
    </location>
</feature>
<dbReference type="CDD" id="cd02440">
    <property type="entry name" value="AdoMet_MTases"/>
    <property type="match status" value="1"/>
</dbReference>
<dbReference type="PANTHER" id="PTHR13610">
    <property type="entry name" value="METHYLTRANSFERASE DOMAIN-CONTAINING PROTEIN"/>
    <property type="match status" value="1"/>
</dbReference>
<reference evidence="6 7" key="1">
    <citation type="journal article" date="2011" name="Proc. Natl. Acad. Sci. U.S.A.">
        <title>Niche of harmful alga Aureococcus anophagefferens revealed through ecogenomics.</title>
        <authorList>
            <person name="Gobler C.J."/>
            <person name="Berry D.L."/>
            <person name="Dyhrman S.T."/>
            <person name="Wilhelm S.W."/>
            <person name="Salamov A."/>
            <person name="Lobanov A.V."/>
            <person name="Zhang Y."/>
            <person name="Collier J.L."/>
            <person name="Wurch L.L."/>
            <person name="Kustka A.B."/>
            <person name="Dill B.D."/>
            <person name="Shah M."/>
            <person name="VerBerkmoes N.C."/>
            <person name="Kuo A."/>
            <person name="Terry A."/>
            <person name="Pangilinan J."/>
            <person name="Lindquist E.A."/>
            <person name="Lucas S."/>
            <person name="Paulsen I.T."/>
            <person name="Hattenrath-Lehmann T.K."/>
            <person name="Talmage S.C."/>
            <person name="Walker E.A."/>
            <person name="Koch F."/>
            <person name="Burson A.M."/>
            <person name="Marcoval M.A."/>
            <person name="Tang Y.Z."/>
            <person name="Lecleir G.R."/>
            <person name="Coyne K.J."/>
            <person name="Berg G.M."/>
            <person name="Bertrand E.M."/>
            <person name="Saito M.A."/>
            <person name="Gladyshev V.N."/>
            <person name="Grigoriev I.V."/>
        </authorList>
    </citation>
    <scope>NUCLEOTIDE SEQUENCE [LARGE SCALE GENOMIC DNA]</scope>
    <source>
        <strain evidence="7">CCMP 1984</strain>
    </source>
</reference>
<dbReference type="GO" id="GO:0032259">
    <property type="term" value="P:methylation"/>
    <property type="evidence" value="ECO:0007669"/>
    <property type="project" value="UniProtKB-KW"/>
</dbReference>
<accession>F0Y867</accession>
<dbReference type="RefSeq" id="XP_009036751.1">
    <property type="nucleotide sequence ID" value="XM_009038503.1"/>
</dbReference>
<dbReference type="AlphaFoldDB" id="F0Y867"/>
<dbReference type="EMBL" id="GL833127">
    <property type="protein sequence ID" value="EGB08766.1"/>
    <property type="molecule type" value="Genomic_DNA"/>
</dbReference>
<evidence type="ECO:0000256" key="4">
    <source>
        <dbReference type="ARBA" id="ARBA00022691"/>
    </source>
</evidence>
<evidence type="ECO:0000313" key="6">
    <source>
        <dbReference type="EMBL" id="EGB08766.1"/>
    </source>
</evidence>
<comment type="similarity">
    <text evidence="1">Belongs to the ANT/ATPSC lysine N-methyltransferase family.</text>
</comment>
<name>F0Y867_AURAN</name>
<dbReference type="InterPro" id="IPR013216">
    <property type="entry name" value="Methyltransf_11"/>
</dbReference>
<proteinExistence type="inferred from homology"/>
<dbReference type="KEGG" id="aaf:AURANDRAFT_63897"/>
<dbReference type="Gene3D" id="3.40.50.150">
    <property type="entry name" value="Vaccinia Virus protein VP39"/>
    <property type="match status" value="1"/>
</dbReference>
<dbReference type="GO" id="GO:1905706">
    <property type="term" value="P:regulation of mitochondrial ATP synthesis coupled proton transport"/>
    <property type="evidence" value="ECO:0007669"/>
    <property type="project" value="TreeGrafter"/>
</dbReference>
<keyword evidence="7" id="KW-1185">Reference proteome</keyword>
<dbReference type="InParanoid" id="F0Y867"/>
<dbReference type="Proteomes" id="UP000002729">
    <property type="component" value="Unassembled WGS sequence"/>
</dbReference>
<sequence>MLVVGGGGALLREGIEATSAKLRVLPRGSRVRRLEAAEDARGKRRLRVAADGADGWLSEALVEAEPAADDGWPEVAAAPPWAPGDSLAPFLTTPVAFLDEALADVAGVGPADVVVDLGCGDGRIPVWARRHGARRCGGVELDGALVDVARANVAARRLADVVDIVHGDLAADDDPQVAALLEAATLLTVFLLPEAEPAVEPIVRRHVARGGRALFLGWLPRGYESDVCRTLGADTGRGLDAYLVAALPAGGAGAAPSLRLLHSPEERSEFGGDGFCRRQRGA</sequence>
<dbReference type="GO" id="GO:0005739">
    <property type="term" value="C:mitochondrion"/>
    <property type="evidence" value="ECO:0007669"/>
    <property type="project" value="TreeGrafter"/>
</dbReference>
<keyword evidence="2" id="KW-0489">Methyltransferase</keyword>
<dbReference type="PANTHER" id="PTHR13610:SF11">
    <property type="entry name" value="METHYLTRANSFERASE DOMAIN-CONTAINING PROTEIN"/>
    <property type="match status" value="1"/>
</dbReference>
<dbReference type="Pfam" id="PF08241">
    <property type="entry name" value="Methyltransf_11"/>
    <property type="match status" value="1"/>
</dbReference>
<gene>
    <name evidence="6" type="ORF">AURANDRAFT_63897</name>
</gene>
<evidence type="ECO:0000313" key="7">
    <source>
        <dbReference type="Proteomes" id="UP000002729"/>
    </source>
</evidence>
<keyword evidence="4" id="KW-0949">S-adenosyl-L-methionine</keyword>